<dbReference type="InterPro" id="IPR008271">
    <property type="entry name" value="Ser/Thr_kinase_AS"/>
</dbReference>
<dbReference type="InterPro" id="IPR011009">
    <property type="entry name" value="Kinase-like_dom_sf"/>
</dbReference>
<keyword evidence="2" id="KW-0808">Transferase</keyword>
<dbReference type="PROSITE" id="PS00108">
    <property type="entry name" value="PROTEIN_KINASE_ST"/>
    <property type="match status" value="1"/>
</dbReference>
<accession>A0ABT3MVY5</accession>
<dbReference type="InterPro" id="IPR000719">
    <property type="entry name" value="Prot_kinase_dom"/>
</dbReference>
<organism evidence="2 3">
    <name type="scientific">Endozoicomonas gorgoniicola</name>
    <dbReference type="NCBI Taxonomy" id="1234144"/>
    <lineage>
        <taxon>Bacteria</taxon>
        <taxon>Pseudomonadati</taxon>
        <taxon>Pseudomonadota</taxon>
        <taxon>Gammaproteobacteria</taxon>
        <taxon>Oceanospirillales</taxon>
        <taxon>Endozoicomonadaceae</taxon>
        <taxon>Endozoicomonas</taxon>
    </lineage>
</organism>
<proteinExistence type="predicted"/>
<dbReference type="SMART" id="SM00220">
    <property type="entry name" value="S_TKc"/>
    <property type="match status" value="1"/>
</dbReference>
<dbReference type="InterPro" id="IPR053235">
    <property type="entry name" value="Ser_Thr_kinase"/>
</dbReference>
<gene>
    <name evidence="2" type="ORF">NX722_13045</name>
</gene>
<dbReference type="GO" id="GO:0016301">
    <property type="term" value="F:kinase activity"/>
    <property type="evidence" value="ECO:0007669"/>
    <property type="project" value="UniProtKB-KW"/>
</dbReference>
<dbReference type="Gene3D" id="1.10.510.10">
    <property type="entry name" value="Transferase(Phosphotransferase) domain 1"/>
    <property type="match status" value="1"/>
</dbReference>
<dbReference type="Proteomes" id="UP001209854">
    <property type="component" value="Unassembled WGS sequence"/>
</dbReference>
<dbReference type="PANTHER" id="PTHR24361:SF785">
    <property type="entry name" value="DUAL SPECIFICITY MITOGEN-ACTIVATED PROTEIN KINASE KINASE 1"/>
    <property type="match status" value="1"/>
</dbReference>
<evidence type="ECO:0000259" key="1">
    <source>
        <dbReference type="PROSITE" id="PS50011"/>
    </source>
</evidence>
<name>A0ABT3MVY5_9GAMM</name>
<dbReference type="PROSITE" id="PS50011">
    <property type="entry name" value="PROTEIN_KINASE_DOM"/>
    <property type="match status" value="1"/>
</dbReference>
<reference evidence="2 3" key="1">
    <citation type="submission" date="2022-10" db="EMBL/GenBank/DDBJ databases">
        <title>High-quality genome sequences of two octocoral-associated bacteria, Endozoicomonas euniceicola EF212 and Endozoicomonas gorgoniicola PS125.</title>
        <authorList>
            <person name="Chiou Y.-J."/>
            <person name="Chen Y.-H."/>
        </authorList>
    </citation>
    <scope>NUCLEOTIDE SEQUENCE [LARGE SCALE GENOMIC DNA]</scope>
    <source>
        <strain evidence="2 3">PS125</strain>
    </source>
</reference>
<evidence type="ECO:0000313" key="3">
    <source>
        <dbReference type="Proteomes" id="UP001209854"/>
    </source>
</evidence>
<dbReference type="Pfam" id="PF00069">
    <property type="entry name" value="Pkinase"/>
    <property type="match status" value="1"/>
</dbReference>
<keyword evidence="2" id="KW-0418">Kinase</keyword>
<evidence type="ECO:0000313" key="2">
    <source>
        <dbReference type="EMBL" id="MCW7553534.1"/>
    </source>
</evidence>
<protein>
    <submittedName>
        <fullName evidence="2">Protein kinase family protein</fullName>
    </submittedName>
</protein>
<comment type="caution">
    <text evidence="2">The sequence shown here is derived from an EMBL/GenBank/DDBJ whole genome shotgun (WGS) entry which is preliminary data.</text>
</comment>
<feature type="domain" description="Protein kinase" evidence="1">
    <location>
        <begin position="368"/>
        <end position="682"/>
    </location>
</feature>
<dbReference type="SUPFAM" id="SSF56112">
    <property type="entry name" value="Protein kinase-like (PK-like)"/>
    <property type="match status" value="1"/>
</dbReference>
<dbReference type="EMBL" id="JAPFCC010000001">
    <property type="protein sequence ID" value="MCW7553534.1"/>
    <property type="molecule type" value="Genomic_DNA"/>
</dbReference>
<dbReference type="CDD" id="cd00180">
    <property type="entry name" value="PKc"/>
    <property type="match status" value="1"/>
</dbReference>
<dbReference type="PANTHER" id="PTHR24361">
    <property type="entry name" value="MITOGEN-ACTIVATED KINASE KINASE KINASE"/>
    <property type="match status" value="1"/>
</dbReference>
<keyword evidence="3" id="KW-1185">Reference proteome</keyword>
<sequence>MTMRCLGWSKTQYRLVFIILSLLTLNDLVFGGYLGKNQQDDPQQLICFLPTRSNAGLTALDQVSITLFFNAPFRILSELNLDTGLSGDGYTVLPRVSENSANVRIGFTNRPVPVCLAVSRINSDREPLQFLLENSYIRRLNVQLAWLGGEGSSHSGSSGSQGIAILHVNNTGSVSASELYMAGLNENRLTVRRLASSQTPDSRLQNYLNGVAPPQQMLLLELHTRYMARTDFAGVGEYLFQHLLYEDGFRQSALTVLMALIKCHKELKQIVLSENPAVSLAVLLQRVSSVSGSGDRRVAAWGHLLPYLGNVSQQQGNQILALLSGSLDQVQEGVERIVEDEDLVSELAASVDRRWDYKNPRTGRRYQRIDRGFLGKGGEGAVVKVIDDQGNEWAMKEINLFAGGSLKSIARLQSILDHNKLNSEYIVKPESQWSDGRTIYQVMKLYPEGDLQDLIDTRFPEVQENLQTIISEVVFSVALAHAQQVTHRDIKPSNYLVSYDKEKKTFRAHLTDLGCMREMQTPNDMTTSIVGTAIMLGQHTSSAFYNRQNYSPMGMDWELLAMSLFVIATGEYLLADEVRNFAPIEEDHSPEEAARNYEKFQQHMKYRDVIYGAISRGAGHQPGIISKNLKKLWARKYSKSKYQVKTIPEPVLNFIAELLAMDPTKPKEFFTLLNMMQEHDYFQPFLKASREAQVLIRHYKKKTDNTYQQIRERLRHRMDVEYVEPDGNCLPAAIAGAINAVTGSERTHQGIREELVRRFRGMVRLFDEIRNHPEQFDLPRHEAIQLYSLLRMEFASLTGIGTGQMDSLPDNGSTDPNGWLEPGLLALLPLLGIDVNVYAPHHVNGLDEAMQVYDQTLWQQTPLLSYYLQLPQSQTFVPPPPEVTHTITLIQNGAYGESAGAGHYYYGVVREAPTEANDYDFCDINHNQTGPNSGAGCVRYESQ</sequence>
<dbReference type="RefSeq" id="WP_262568355.1">
    <property type="nucleotide sequence ID" value="NZ_JAPFCC010000001.1"/>
</dbReference>